<evidence type="ECO:0000313" key="4">
    <source>
        <dbReference type="EMBL" id="MFD2025940.1"/>
    </source>
</evidence>
<dbReference type="HAMAP" id="MF_00187">
    <property type="entry name" value="FdhD"/>
    <property type="match status" value="1"/>
</dbReference>
<organism evidence="4 5">
    <name type="scientific">Promicromonospora aerolata</name>
    <dbReference type="NCBI Taxonomy" id="195749"/>
    <lineage>
        <taxon>Bacteria</taxon>
        <taxon>Bacillati</taxon>
        <taxon>Actinomycetota</taxon>
        <taxon>Actinomycetes</taxon>
        <taxon>Micrococcales</taxon>
        <taxon>Promicromonosporaceae</taxon>
        <taxon>Promicromonospora</taxon>
    </lineage>
</organism>
<accession>A0ABW4V8K5</accession>
<comment type="caution">
    <text evidence="3">Lacks conserved residue(s) required for the propagation of feature annotation.</text>
</comment>
<sequence>MGVVTDRRRVVRVRAGARAARPDTLAVEEPLMVRLVEPGPVPGGGTMPAGGPAPGSSALTLTMRTPGDDFDLVAGWLVSEGAVAAPDDIVAMRLCPDEENTVEVALAHGVEPPRTRAFATTSACGVCGSDTVVEVRAGLRWPVAHDPVTVGADVIASLPDLLRERQRAFDRTGGLHAAGLFTADGEPLYVREDVGRHNAVDKVVGAALRAGALPAGGTVLQVSGRASFELVQKAARAGIPVLSAISAPSTLAVDLADECGLTLLGFVRGDSMNVYTGADRVR</sequence>
<dbReference type="Proteomes" id="UP001597338">
    <property type="component" value="Unassembled WGS sequence"/>
</dbReference>
<dbReference type="RefSeq" id="WP_377197810.1">
    <property type="nucleotide sequence ID" value="NZ_JBHUHF010000001.1"/>
</dbReference>
<dbReference type="PANTHER" id="PTHR30592">
    <property type="entry name" value="FORMATE DEHYDROGENASE"/>
    <property type="match status" value="1"/>
</dbReference>
<dbReference type="NCBIfam" id="NF001943">
    <property type="entry name" value="PRK00724.1-2"/>
    <property type="match status" value="1"/>
</dbReference>
<dbReference type="Gene3D" id="3.10.20.10">
    <property type="match status" value="1"/>
</dbReference>
<comment type="caution">
    <text evidence="4">The sequence shown here is derived from an EMBL/GenBank/DDBJ whole genome shotgun (WGS) entry which is preliminary data.</text>
</comment>
<dbReference type="PANTHER" id="PTHR30592:SF1">
    <property type="entry name" value="SULFUR CARRIER PROTEIN FDHD"/>
    <property type="match status" value="1"/>
</dbReference>
<dbReference type="EMBL" id="JBHUHF010000001">
    <property type="protein sequence ID" value="MFD2025940.1"/>
    <property type="molecule type" value="Genomic_DNA"/>
</dbReference>
<keyword evidence="1 3" id="KW-0963">Cytoplasm</keyword>
<comment type="function">
    <text evidence="3">Required for formate dehydrogenase (FDH) activity. Acts as a sulfur carrier protein that transfers sulfur from IscS to the molybdenum cofactor prior to its insertion into FDH.</text>
</comment>
<evidence type="ECO:0000256" key="1">
    <source>
        <dbReference type="ARBA" id="ARBA00022490"/>
    </source>
</evidence>
<dbReference type="PIRSF" id="PIRSF015626">
    <property type="entry name" value="FdhD"/>
    <property type="match status" value="1"/>
</dbReference>
<gene>
    <name evidence="3 4" type="primary">fdhD</name>
    <name evidence="4" type="ORF">ACFSL2_10505</name>
</gene>
<evidence type="ECO:0000313" key="5">
    <source>
        <dbReference type="Proteomes" id="UP001597338"/>
    </source>
</evidence>
<dbReference type="InterPro" id="IPR016193">
    <property type="entry name" value="Cytidine_deaminase-like"/>
</dbReference>
<feature type="active site" description="Cysteine persulfide intermediate" evidence="3">
    <location>
        <position position="124"/>
    </location>
</feature>
<proteinExistence type="inferred from homology"/>
<dbReference type="InterPro" id="IPR003786">
    <property type="entry name" value="FdhD"/>
</dbReference>
<evidence type="ECO:0000256" key="2">
    <source>
        <dbReference type="ARBA" id="ARBA00023150"/>
    </source>
</evidence>
<keyword evidence="5" id="KW-1185">Reference proteome</keyword>
<comment type="similarity">
    <text evidence="3">Belongs to the FdhD family.</text>
</comment>
<evidence type="ECO:0000256" key="3">
    <source>
        <dbReference type="HAMAP-Rule" id="MF_00187"/>
    </source>
</evidence>
<comment type="subcellular location">
    <subcellularLocation>
        <location evidence="3">Cytoplasm</location>
    </subcellularLocation>
</comment>
<name>A0ABW4V8K5_9MICO</name>
<dbReference type="Pfam" id="PF02634">
    <property type="entry name" value="FdhD-NarQ"/>
    <property type="match status" value="1"/>
</dbReference>
<protein>
    <recommendedName>
        <fullName evidence="3">Sulfur carrier protein FdhD</fullName>
    </recommendedName>
</protein>
<dbReference type="SUPFAM" id="SSF53927">
    <property type="entry name" value="Cytidine deaminase-like"/>
    <property type="match status" value="1"/>
</dbReference>
<keyword evidence="2 3" id="KW-0501">Molybdenum cofactor biosynthesis</keyword>
<dbReference type="NCBIfam" id="TIGR00129">
    <property type="entry name" value="fdhD_narQ"/>
    <property type="match status" value="1"/>
</dbReference>
<dbReference type="Gene3D" id="3.40.140.10">
    <property type="entry name" value="Cytidine Deaminase, domain 2"/>
    <property type="match status" value="1"/>
</dbReference>
<reference evidence="5" key="1">
    <citation type="journal article" date="2019" name="Int. J. Syst. Evol. Microbiol.">
        <title>The Global Catalogue of Microorganisms (GCM) 10K type strain sequencing project: providing services to taxonomists for standard genome sequencing and annotation.</title>
        <authorList>
            <consortium name="The Broad Institute Genomics Platform"/>
            <consortium name="The Broad Institute Genome Sequencing Center for Infectious Disease"/>
            <person name="Wu L."/>
            <person name="Ma J."/>
        </authorList>
    </citation>
    <scope>NUCLEOTIDE SEQUENCE [LARGE SCALE GENOMIC DNA]</scope>
    <source>
        <strain evidence="5">CCM 7043</strain>
    </source>
</reference>